<feature type="transmembrane region" description="Helical" evidence="15">
    <location>
        <begin position="227"/>
        <end position="258"/>
    </location>
</feature>
<evidence type="ECO:0000256" key="9">
    <source>
        <dbReference type="ARBA" id="ARBA00022692"/>
    </source>
</evidence>
<comment type="caution">
    <text evidence="16">The sequence shown here is derived from an EMBL/GenBank/DDBJ whole genome shotgun (WGS) entry which is preliminary data.</text>
</comment>
<keyword evidence="6" id="KW-0813">Transport</keyword>
<evidence type="ECO:0000256" key="11">
    <source>
        <dbReference type="ARBA" id="ARBA00023065"/>
    </source>
</evidence>
<feature type="transmembrane region" description="Helical" evidence="15">
    <location>
        <begin position="53"/>
        <end position="75"/>
    </location>
</feature>
<evidence type="ECO:0000256" key="12">
    <source>
        <dbReference type="ARBA" id="ARBA00023136"/>
    </source>
</evidence>
<evidence type="ECO:0000256" key="4">
    <source>
        <dbReference type="ARBA" id="ARBA00020268"/>
    </source>
</evidence>
<keyword evidence="9 15" id="KW-0812">Transmembrane</keyword>
<comment type="subcellular location">
    <subcellularLocation>
        <location evidence="2">Cell membrane</location>
        <topology evidence="2">Multi-pass membrane protein</topology>
    </subcellularLocation>
</comment>
<protein>
    <recommendedName>
        <fullName evidence="5">Multidrug export protein MepA</fullName>
    </recommendedName>
    <alternativeName>
        <fullName evidence="14">Multidrug-efflux transporter</fullName>
    </alternativeName>
    <alternativeName>
        <fullName evidence="4">Probable multidrug resistance protein NorM</fullName>
    </alternativeName>
</protein>
<keyword evidence="10 15" id="KW-1133">Transmembrane helix</keyword>
<feature type="transmembrane region" description="Helical" evidence="15">
    <location>
        <begin position="129"/>
        <end position="150"/>
    </location>
</feature>
<dbReference type="PIRSF" id="PIRSF006603">
    <property type="entry name" value="DinF"/>
    <property type="match status" value="1"/>
</dbReference>
<feature type="transmembrane region" description="Helical" evidence="15">
    <location>
        <begin position="307"/>
        <end position="333"/>
    </location>
</feature>
<dbReference type="Pfam" id="PF01554">
    <property type="entry name" value="MatE"/>
    <property type="match status" value="2"/>
</dbReference>
<evidence type="ECO:0000256" key="7">
    <source>
        <dbReference type="ARBA" id="ARBA00022449"/>
    </source>
</evidence>
<dbReference type="PANTHER" id="PTHR43298:SF2">
    <property type="entry name" value="FMN_FAD EXPORTER YEEO-RELATED"/>
    <property type="match status" value="1"/>
</dbReference>
<evidence type="ECO:0000256" key="10">
    <source>
        <dbReference type="ARBA" id="ARBA00022989"/>
    </source>
</evidence>
<name>A0ABT1EDC2_9FIRM</name>
<feature type="transmembrane region" description="Helical" evidence="15">
    <location>
        <begin position="21"/>
        <end position="41"/>
    </location>
</feature>
<dbReference type="CDD" id="cd13143">
    <property type="entry name" value="MATE_MepA_like"/>
    <property type="match status" value="1"/>
</dbReference>
<reference evidence="16 17" key="1">
    <citation type="journal article" date="2022" name="Genome Biol. Evol.">
        <title>Host diet, physiology and behaviors set the stage for Lachnospiraceae cladogenesis.</title>
        <authorList>
            <person name="Vera-Ponce De Leon A."/>
            <person name="Schneider M."/>
            <person name="Jahnes B.C."/>
            <person name="Sadowski V."/>
            <person name="Camuy-Velez L.A."/>
            <person name="Duan J."/>
            <person name="Sabree Z.L."/>
        </authorList>
    </citation>
    <scope>NUCLEOTIDE SEQUENCE [LARGE SCALE GENOMIC DNA]</scope>
    <source>
        <strain evidence="16 17">PAL113</strain>
    </source>
</reference>
<evidence type="ECO:0000256" key="14">
    <source>
        <dbReference type="ARBA" id="ARBA00031636"/>
    </source>
</evidence>
<feature type="transmembrane region" description="Helical" evidence="15">
    <location>
        <begin position="87"/>
        <end position="109"/>
    </location>
</feature>
<proteinExistence type="inferred from homology"/>
<dbReference type="Proteomes" id="UP001523566">
    <property type="component" value="Unassembled WGS sequence"/>
</dbReference>
<dbReference type="EMBL" id="JAMZFW010000011">
    <property type="protein sequence ID" value="MCP1102472.1"/>
    <property type="molecule type" value="Genomic_DNA"/>
</dbReference>
<dbReference type="InterPro" id="IPR050222">
    <property type="entry name" value="MATE_MdtK"/>
</dbReference>
<comment type="function">
    <text evidence="1">Multidrug efflux pump.</text>
</comment>
<dbReference type="InterPro" id="IPR002528">
    <property type="entry name" value="MATE_fam"/>
</dbReference>
<accession>A0ABT1EDC2</accession>
<feature type="transmembrane region" description="Helical" evidence="15">
    <location>
        <begin position="162"/>
        <end position="180"/>
    </location>
</feature>
<dbReference type="PANTHER" id="PTHR43298">
    <property type="entry name" value="MULTIDRUG RESISTANCE PROTEIN NORM-RELATED"/>
    <property type="match status" value="1"/>
</dbReference>
<dbReference type="RefSeq" id="WP_262066258.1">
    <property type="nucleotide sequence ID" value="NZ_JAMXOD010000011.1"/>
</dbReference>
<feature type="transmembrane region" description="Helical" evidence="15">
    <location>
        <begin position="186"/>
        <end position="206"/>
    </location>
</feature>
<feature type="transmembrane region" description="Helical" evidence="15">
    <location>
        <begin position="411"/>
        <end position="430"/>
    </location>
</feature>
<evidence type="ECO:0000256" key="3">
    <source>
        <dbReference type="ARBA" id="ARBA00008417"/>
    </source>
</evidence>
<keyword evidence="8" id="KW-1003">Cell membrane</keyword>
<sequence length="437" mass="47360">MRQDHLLSSFFKYTSANIMGMIGISCYILADTFFVSAGLGTKGLTALNLAIPVFNFINGSGLMIGIGGATAFSIAKAKKNSKEGNQIFSCSLILTLLFALLFVFLGLFGSSFLATRLGANEEVFAMTQTYLRVLLLFSPAFILNNVFLAFVRNDGNPKLSMAGMLIGSFSNIILDYILVFPLKMGIFGAAFATGLSPIISMLILSTHLLKKKNTFHLEKDFNSIKKAFFTLSLGASSFVTELASGIVMIVFNMVILSLAGNIGVAAYGIIANLSLVVTSIFVGISQGIQPLLSDAYGRKNKVHIRKICQYALIMSLILAAASYVLLVVFKTPIVNIFNKENNLELATIAKEGITWYFTAFFFAGTNIVLISILNSITKAKQAFILSILRGALLILPITLGLSYLFHLTGVWLSFPITEIITLVIGFVFSFSSSTDLV</sequence>
<evidence type="ECO:0000256" key="8">
    <source>
        <dbReference type="ARBA" id="ARBA00022475"/>
    </source>
</evidence>
<keyword evidence="13" id="KW-0046">Antibiotic resistance</keyword>
<evidence type="ECO:0000256" key="1">
    <source>
        <dbReference type="ARBA" id="ARBA00003408"/>
    </source>
</evidence>
<feature type="transmembrane region" description="Helical" evidence="15">
    <location>
        <begin position="353"/>
        <end position="376"/>
    </location>
</feature>
<evidence type="ECO:0000256" key="2">
    <source>
        <dbReference type="ARBA" id="ARBA00004651"/>
    </source>
</evidence>
<gene>
    <name evidence="16" type="ORF">NK125_08610</name>
</gene>
<feature type="transmembrane region" description="Helical" evidence="15">
    <location>
        <begin position="383"/>
        <end position="405"/>
    </location>
</feature>
<evidence type="ECO:0000256" key="5">
    <source>
        <dbReference type="ARBA" id="ARBA00022106"/>
    </source>
</evidence>
<keyword evidence="17" id="KW-1185">Reference proteome</keyword>
<evidence type="ECO:0000256" key="15">
    <source>
        <dbReference type="SAM" id="Phobius"/>
    </source>
</evidence>
<evidence type="ECO:0000313" key="16">
    <source>
        <dbReference type="EMBL" id="MCP1102472.1"/>
    </source>
</evidence>
<dbReference type="InterPro" id="IPR048279">
    <property type="entry name" value="MdtK-like"/>
</dbReference>
<dbReference type="PROSITE" id="PS51257">
    <property type="entry name" value="PROKAR_LIPOPROTEIN"/>
    <property type="match status" value="1"/>
</dbReference>
<comment type="similarity">
    <text evidence="3">Belongs to the multi antimicrobial extrusion (MATE) (TC 2.A.66.1) family. MepA subfamily.</text>
</comment>
<dbReference type="NCBIfam" id="TIGR00797">
    <property type="entry name" value="matE"/>
    <property type="match status" value="1"/>
</dbReference>
<evidence type="ECO:0000313" key="17">
    <source>
        <dbReference type="Proteomes" id="UP001523566"/>
    </source>
</evidence>
<evidence type="ECO:0000256" key="13">
    <source>
        <dbReference type="ARBA" id="ARBA00023251"/>
    </source>
</evidence>
<feature type="transmembrane region" description="Helical" evidence="15">
    <location>
        <begin position="264"/>
        <end position="286"/>
    </location>
</feature>
<evidence type="ECO:0000256" key="6">
    <source>
        <dbReference type="ARBA" id="ARBA00022448"/>
    </source>
</evidence>
<keyword evidence="11" id="KW-0406">Ion transport</keyword>
<dbReference type="InterPro" id="IPR045070">
    <property type="entry name" value="MATE_MepA-like"/>
</dbReference>
<keyword evidence="12 15" id="KW-0472">Membrane</keyword>
<organism evidence="16 17">
    <name type="scientific">Aequitasia blattaphilus</name>
    <dbReference type="NCBI Taxonomy" id="2949332"/>
    <lineage>
        <taxon>Bacteria</taxon>
        <taxon>Bacillati</taxon>
        <taxon>Bacillota</taxon>
        <taxon>Clostridia</taxon>
        <taxon>Lachnospirales</taxon>
        <taxon>Lachnospiraceae</taxon>
        <taxon>Aequitasia</taxon>
    </lineage>
</organism>
<keyword evidence="7" id="KW-0050">Antiport</keyword>